<gene>
    <name evidence="1" type="ORF">N482_18015</name>
</gene>
<organism evidence="1 2">
    <name type="scientific">Pseudoalteromonas luteoviolacea NCIMB 1942</name>
    <dbReference type="NCBI Taxonomy" id="1365253"/>
    <lineage>
        <taxon>Bacteria</taxon>
        <taxon>Pseudomonadati</taxon>
        <taxon>Pseudomonadota</taxon>
        <taxon>Gammaproteobacteria</taxon>
        <taxon>Alteromonadales</taxon>
        <taxon>Pseudoalteromonadaceae</taxon>
        <taxon>Pseudoalteromonas</taxon>
    </lineage>
</organism>
<protein>
    <submittedName>
        <fullName evidence="1">Head protein</fullName>
    </submittedName>
</protein>
<dbReference type="EMBL" id="AUXT01000199">
    <property type="protein sequence ID" value="KZN43990.1"/>
    <property type="molecule type" value="Genomic_DNA"/>
</dbReference>
<comment type="caution">
    <text evidence="1">The sequence shown here is derived from an EMBL/GenBank/DDBJ whole genome shotgun (WGS) entry which is preliminary data.</text>
</comment>
<dbReference type="Proteomes" id="UP000076587">
    <property type="component" value="Unassembled WGS sequence"/>
</dbReference>
<dbReference type="RefSeq" id="WP_063378701.1">
    <property type="nucleotide sequence ID" value="NZ_AUXT01000199.1"/>
</dbReference>
<proteinExistence type="predicted"/>
<reference evidence="1 2" key="1">
    <citation type="submission" date="2013-07" db="EMBL/GenBank/DDBJ databases">
        <title>Comparative Genomic and Metabolomic Analysis of Twelve Strains of Pseudoalteromonas luteoviolacea.</title>
        <authorList>
            <person name="Vynne N.G."/>
            <person name="Mansson M."/>
            <person name="Gram L."/>
        </authorList>
    </citation>
    <scope>NUCLEOTIDE SEQUENCE [LARGE SCALE GENOMIC DNA]</scope>
    <source>
        <strain evidence="1 2">NCIMB 1942</strain>
    </source>
</reference>
<dbReference type="PATRIC" id="fig|1365253.3.peg.4357"/>
<name>A0A166Z6K5_9GAMM</name>
<dbReference type="InterPro" id="IPR009225">
    <property type="entry name" value="Phage_head_completion_GpL"/>
</dbReference>
<accession>A0A166Z6K5</accession>
<dbReference type="AlphaFoldDB" id="A0A166Z6K5"/>
<dbReference type="OrthoDB" id="6312934at2"/>
<evidence type="ECO:0000313" key="2">
    <source>
        <dbReference type="Proteomes" id="UP000076587"/>
    </source>
</evidence>
<dbReference type="Pfam" id="PF05926">
    <property type="entry name" value="Phage_GPL"/>
    <property type="match status" value="1"/>
</dbReference>
<sequence>MTFIATPTTAALDEKEITSHEFWPAISLADFRDVMRLDGTVTSERLEHAVVSSVVSVNKELKAWRLTQTANGYSILESVPAEQINDKSELLHLYKRAVYCFAKANLLERYNDFDSTAKGTKDSEELNDTTDAFRRDGRLAIRDILGQNHVTVELI</sequence>
<evidence type="ECO:0000313" key="1">
    <source>
        <dbReference type="EMBL" id="KZN43990.1"/>
    </source>
</evidence>